<gene>
    <name evidence="1" type="ORF">HSBAA_43270</name>
</gene>
<sequence length="173" mass="17400">MVASGTLSISGGENAPSVVGISLDSLPENLTSGGEVVTWSYEEGNQAIAVGSVDGAEVIRVELNGGSSSVDSPAANGSIDYQVTLSAPIDHPENSLEDTVVFDFDISISDGNTVPGTGTVTVVIEDDMPVANAETKDLNVIVNKLAVGDLSVAWANVSGANGGVLDNQPAGQG</sequence>
<organism evidence="1 2">
    <name type="scientific">Vreelandella sulfidaeris</name>
    <dbReference type="NCBI Taxonomy" id="115553"/>
    <lineage>
        <taxon>Bacteria</taxon>
        <taxon>Pseudomonadati</taxon>
        <taxon>Pseudomonadota</taxon>
        <taxon>Gammaproteobacteria</taxon>
        <taxon>Oceanospirillales</taxon>
        <taxon>Halomonadaceae</taxon>
        <taxon>Vreelandella</taxon>
    </lineage>
</organism>
<evidence type="ECO:0000313" key="1">
    <source>
        <dbReference type="EMBL" id="BBI63021.1"/>
    </source>
</evidence>
<protein>
    <submittedName>
        <fullName evidence="1">Uncharacterized protein</fullName>
    </submittedName>
</protein>
<dbReference type="KEGG" id="hsr:HSBAA_43270"/>
<evidence type="ECO:0000313" key="2">
    <source>
        <dbReference type="Proteomes" id="UP000320231"/>
    </source>
</evidence>
<dbReference type="AlphaFoldDB" id="A0A455UEG6"/>
<proteinExistence type="predicted"/>
<accession>A0A455UEG6</accession>
<dbReference type="EMBL" id="AP019514">
    <property type="protein sequence ID" value="BBI63021.1"/>
    <property type="molecule type" value="Genomic_DNA"/>
</dbReference>
<dbReference type="Proteomes" id="UP000320231">
    <property type="component" value="Chromosome"/>
</dbReference>
<reference evidence="1 2" key="1">
    <citation type="journal article" date="2019" name="Microbiol. Resour. Announc.">
        <title>Complete Genome Sequence of Halomonas sulfidaeris Strain Esulfide1 Isolated from a Metal Sulfide Rock at a Depth of 2,200 Meters, Obtained Using Nanopore Sequencing.</title>
        <authorList>
            <person name="Saito M."/>
            <person name="Nishigata A."/>
            <person name="Galipon J."/>
            <person name="Arakawa K."/>
        </authorList>
    </citation>
    <scope>NUCLEOTIDE SEQUENCE [LARGE SCALE GENOMIC DNA]</scope>
    <source>
        <strain evidence="1 2">ATCC BAA-803</strain>
    </source>
</reference>
<name>A0A455UEG6_9GAMM</name>